<sequence>MVETFHDCTVMTPMSPCFKTLLFLLLFILSIIPGHQSQYSHPLDPLTPAEITLLQAIVHYSYPTSFHIVNFHYVGLEEPHKSSVLSWLRNPLKEIPHRQAFVIARIDHVTREIIVDLSLYQIISDQVYDGYGYPLLVFEELKAAVNLTRTYGPFLESIKKRGLEIEEVACGSYAAGWFGEKEASKRIVRVLCYYLNGTVNLYMRPIEGISVTVDLEKSIITHFRDRLMVPVPKAEGTDYRESMQMPPFGPPMKQITVVQPQGPNFEIYGHRVRWANWDFHLSFDARAGPVISLAAIFDVEKQQYREVLYKGFVSELFVPYMDLTEEWYYRTFFDAGEYGFGLSATPLQPLRDCPPNAYFIDAYFAAQNGLPVQMPNVFCIFERYSGDIMWRHTETIIQDQEVREVRPDVSLVVRMIATVGNYDYINDWEFKQTGSIKVTVGLTGLLLVRGSIYTHTDQIEGEAYGTLLSENTLGTHHDHYLTYHLDLDVDGYANSFVKSRMQMTQANDDKLPRKSYWRVVSETAKTESDARIKLSLEQADLLVVNPNKKTHVGNSIGYRLIPGSIISPLLSNDDYEQIRAAFTNYNVWVTPYNKSEKWAGGLFTDRSRGDDTLARWSHRNRTIENEDIVLWYTVGIHHIPSQEDFPVMPTLSCGFELRPTNFFERNPALKVKPASPTQWLNCSAYG</sequence>
<dbReference type="AlphaFoldDB" id="A0A2C9UDH1"/>
<evidence type="ECO:0000313" key="2">
    <source>
        <dbReference type="Proteomes" id="UP000091857"/>
    </source>
</evidence>
<dbReference type="EMBL" id="CM004401">
    <property type="protein sequence ID" value="OAY27949.2"/>
    <property type="molecule type" value="Genomic_DNA"/>
</dbReference>
<protein>
    <submittedName>
        <fullName evidence="1">Uncharacterized protein</fullName>
    </submittedName>
</protein>
<gene>
    <name evidence="1" type="ORF">MANES_15G028200v8</name>
</gene>
<comment type="caution">
    <text evidence="1">The sequence shown here is derived from an EMBL/GenBank/DDBJ whole genome shotgun (WGS) entry which is preliminary data.</text>
</comment>
<name>A0A2C9UDH1_MANES</name>
<reference evidence="2" key="1">
    <citation type="journal article" date="2016" name="Nat. Biotechnol.">
        <title>Sequencing wild and cultivated cassava and related species reveals extensive interspecific hybridization and genetic diversity.</title>
        <authorList>
            <person name="Bredeson J.V."/>
            <person name="Lyons J.B."/>
            <person name="Prochnik S.E."/>
            <person name="Wu G.A."/>
            <person name="Ha C.M."/>
            <person name="Edsinger-Gonzales E."/>
            <person name="Grimwood J."/>
            <person name="Schmutz J."/>
            <person name="Rabbi I.Y."/>
            <person name="Egesi C."/>
            <person name="Nauluvula P."/>
            <person name="Lebot V."/>
            <person name="Ndunguru J."/>
            <person name="Mkamilo G."/>
            <person name="Bart R.S."/>
            <person name="Setter T.L."/>
            <person name="Gleadow R.M."/>
            <person name="Kulakow P."/>
            <person name="Ferguson M.E."/>
            <person name="Rounsley S."/>
            <person name="Rokhsar D.S."/>
        </authorList>
    </citation>
    <scope>NUCLEOTIDE SEQUENCE [LARGE SCALE GENOMIC DNA]</scope>
    <source>
        <strain evidence="2">cv. AM560-2</strain>
    </source>
</reference>
<proteinExistence type="predicted"/>
<dbReference type="Proteomes" id="UP000091857">
    <property type="component" value="Chromosome 15"/>
</dbReference>
<organism evidence="1 2">
    <name type="scientific">Manihot esculenta</name>
    <name type="common">Cassava</name>
    <name type="synonym">Jatropha manihot</name>
    <dbReference type="NCBI Taxonomy" id="3983"/>
    <lineage>
        <taxon>Eukaryota</taxon>
        <taxon>Viridiplantae</taxon>
        <taxon>Streptophyta</taxon>
        <taxon>Embryophyta</taxon>
        <taxon>Tracheophyta</taxon>
        <taxon>Spermatophyta</taxon>
        <taxon>Magnoliopsida</taxon>
        <taxon>eudicotyledons</taxon>
        <taxon>Gunneridae</taxon>
        <taxon>Pentapetalae</taxon>
        <taxon>rosids</taxon>
        <taxon>fabids</taxon>
        <taxon>Malpighiales</taxon>
        <taxon>Euphorbiaceae</taxon>
        <taxon>Crotonoideae</taxon>
        <taxon>Manihoteae</taxon>
        <taxon>Manihot</taxon>
    </lineage>
</organism>
<keyword evidence="2" id="KW-1185">Reference proteome</keyword>
<accession>A0A2C9UDH1</accession>
<evidence type="ECO:0000313" key="1">
    <source>
        <dbReference type="EMBL" id="OAY27949.2"/>
    </source>
</evidence>